<evidence type="ECO:0000313" key="5">
    <source>
        <dbReference type="Proteomes" id="UP000306552"/>
    </source>
</evidence>
<accession>A0A4U5TQF6</accession>
<evidence type="ECO:0000259" key="3">
    <source>
        <dbReference type="Pfam" id="PF13538"/>
    </source>
</evidence>
<dbReference type="AlphaFoldDB" id="A0A4U5TQF6"/>
<comment type="caution">
    <text evidence="4">The sequence shown here is derived from an EMBL/GenBank/DDBJ whole genome shotgun (WGS) entry which is preliminary data.</text>
</comment>
<keyword evidence="1" id="KW-0547">Nucleotide-binding</keyword>
<dbReference type="GO" id="GO:0005524">
    <property type="term" value="F:ATP binding"/>
    <property type="evidence" value="ECO:0007669"/>
    <property type="project" value="UniProtKB-KW"/>
</dbReference>
<dbReference type="CDD" id="cd17933">
    <property type="entry name" value="DEXSc_RecD-like"/>
    <property type="match status" value="1"/>
</dbReference>
<organism evidence="4 5">
    <name type="scientific">Mesohalobacter halotolerans</name>
    <dbReference type="NCBI Taxonomy" id="1883405"/>
    <lineage>
        <taxon>Bacteria</taxon>
        <taxon>Pseudomonadati</taxon>
        <taxon>Bacteroidota</taxon>
        <taxon>Flavobacteriia</taxon>
        <taxon>Flavobacteriales</taxon>
        <taxon>Flavobacteriaceae</taxon>
        <taxon>Mesohalobacter</taxon>
    </lineage>
</organism>
<dbReference type="InterPro" id="IPR027785">
    <property type="entry name" value="UvrD-like_helicase_C"/>
</dbReference>
<dbReference type="Proteomes" id="UP000306552">
    <property type="component" value="Unassembled WGS sequence"/>
</dbReference>
<proteinExistence type="predicted"/>
<name>A0A4U5TQF6_9FLAO</name>
<keyword evidence="2" id="KW-0067">ATP-binding</keyword>
<dbReference type="Pfam" id="PF13245">
    <property type="entry name" value="AAA_19"/>
    <property type="match status" value="1"/>
</dbReference>
<dbReference type="InterPro" id="IPR050534">
    <property type="entry name" value="Coronavir_polyprotein_1ab"/>
</dbReference>
<reference evidence="4 5" key="1">
    <citation type="submission" date="2019-04" db="EMBL/GenBank/DDBJ databases">
        <title>Psychroflexus halotolerans sp. nov., isolated from a marine solar saltern.</title>
        <authorList>
            <person name="Feng X."/>
        </authorList>
    </citation>
    <scope>NUCLEOTIDE SEQUENCE [LARGE SCALE GENOMIC DNA]</scope>
    <source>
        <strain evidence="4 5">WDS2C27</strain>
    </source>
</reference>
<dbReference type="CDD" id="cd18809">
    <property type="entry name" value="SF1_C_RecD"/>
    <property type="match status" value="1"/>
</dbReference>
<protein>
    <submittedName>
        <fullName evidence="4">DUF2075 domain-containing protein</fullName>
    </submittedName>
</protein>
<evidence type="ECO:0000256" key="2">
    <source>
        <dbReference type="ARBA" id="ARBA00022840"/>
    </source>
</evidence>
<dbReference type="Pfam" id="PF13538">
    <property type="entry name" value="UvrD_C_2"/>
    <property type="match status" value="1"/>
</dbReference>
<dbReference type="Gene3D" id="2.30.30.940">
    <property type="match status" value="1"/>
</dbReference>
<dbReference type="SUPFAM" id="SSF52540">
    <property type="entry name" value="P-loop containing nucleoside triphosphate hydrolases"/>
    <property type="match status" value="1"/>
</dbReference>
<evidence type="ECO:0000313" key="4">
    <source>
        <dbReference type="EMBL" id="TKS56440.1"/>
    </source>
</evidence>
<feature type="domain" description="UvrD-like helicase C-terminal" evidence="3">
    <location>
        <begin position="416"/>
        <end position="465"/>
    </location>
</feature>
<dbReference type="Gene3D" id="3.40.50.300">
    <property type="entry name" value="P-loop containing nucleotide triphosphate hydrolases"/>
    <property type="match status" value="3"/>
</dbReference>
<keyword evidence="5" id="KW-1185">Reference proteome</keyword>
<dbReference type="RefSeq" id="WP_138931542.1">
    <property type="nucleotide sequence ID" value="NZ_SWMU01000002.1"/>
</dbReference>
<dbReference type="InterPro" id="IPR027417">
    <property type="entry name" value="P-loop_NTPase"/>
</dbReference>
<dbReference type="EMBL" id="SWMU01000002">
    <property type="protein sequence ID" value="TKS56440.1"/>
    <property type="molecule type" value="Genomic_DNA"/>
</dbReference>
<dbReference type="PANTHER" id="PTHR43788">
    <property type="entry name" value="DNA2/NAM7 HELICASE FAMILY MEMBER"/>
    <property type="match status" value="1"/>
</dbReference>
<dbReference type="OrthoDB" id="9803432at2"/>
<evidence type="ECO:0000256" key="1">
    <source>
        <dbReference type="ARBA" id="ARBA00022741"/>
    </source>
</evidence>
<dbReference type="GO" id="GO:0003678">
    <property type="term" value="F:DNA helicase activity"/>
    <property type="evidence" value="ECO:0007669"/>
    <property type="project" value="UniProtKB-ARBA"/>
</dbReference>
<sequence>MTEHELYNYLATDFAYTPTPDQTTALKRLSKYLIDNDNEQIFLLKGYAGTGKTTIISTVVKNLSKLRLKSSLMAPTGRAAKVMSNYSNRPAQTIHKRIYFPQKNSKGGVNFVQKDNKFRNTVFIVDEASMIPDFSSGDDLFSGNSLLDDLIEFVFSGENCRLILIGDTAQLPPVKAELSPALDQDTLRTKYHTEVIPIELTKVVRQQLDSGILRNATQMREGLQNEFPEHFQFNLQQQNDLIRLIDGYEIMDAINSAYDNDGHEETAIVVRSNKRANQYNQQIRQRILMREGEIAVGDFLMVVKNNYFWLKPTSEAGFIANGDIIEILKIRGLFDLYGFRFAKIKAQMVDYPDMNAFETVIILDTLEMNTPSLPFKESQKLYQEVLKDYAEIKSKYKQFLKVKNNEFFNALQVKFSYAMTCHKSQGGQWNTVFVEQPYLPEGLDESSLRWLYTACTRAKTKLYLIGFQNNFFED</sequence>
<gene>
    <name evidence="4" type="ORF">FCN74_05185</name>
</gene>
<dbReference type="PANTHER" id="PTHR43788:SF6">
    <property type="entry name" value="DNA HELICASE B"/>
    <property type="match status" value="1"/>
</dbReference>